<protein>
    <submittedName>
        <fullName evidence="2">Uncharacterized protein</fullName>
    </submittedName>
</protein>
<feature type="transmembrane region" description="Helical" evidence="1">
    <location>
        <begin position="20"/>
        <end position="46"/>
    </location>
</feature>
<feature type="transmembrane region" description="Helical" evidence="1">
    <location>
        <begin position="58"/>
        <end position="81"/>
    </location>
</feature>
<dbReference type="EMBL" id="AMLP01000049">
    <property type="protein sequence ID" value="ELS57652.1"/>
    <property type="molecule type" value="Genomic_DNA"/>
</dbReference>
<evidence type="ECO:0000313" key="2">
    <source>
        <dbReference type="EMBL" id="ELS57652.1"/>
    </source>
</evidence>
<keyword evidence="1" id="KW-0472">Membrane</keyword>
<sequence length="95" mass="9919">MIGRRFPRTGTEPITAQSPLGLRLLLSGLFLPLFGGAAVLFGVWAASSGPDDSPGRGVLVPLVVVCAALALLAAVDLVVVARRLRRERGDRSRAG</sequence>
<keyword evidence="1" id="KW-1133">Transmembrane helix</keyword>
<evidence type="ECO:0000256" key="1">
    <source>
        <dbReference type="SAM" id="Phobius"/>
    </source>
</evidence>
<dbReference type="AlphaFoldDB" id="L8PQJ3"/>
<name>L8PQJ3_STRVR</name>
<comment type="caution">
    <text evidence="2">The sequence shown here is derived from an EMBL/GenBank/DDBJ whole genome shotgun (WGS) entry which is preliminary data.</text>
</comment>
<dbReference type="InterPro" id="IPR045924">
    <property type="entry name" value="DUF6343"/>
</dbReference>
<evidence type="ECO:0000313" key="3">
    <source>
        <dbReference type="Proteomes" id="UP000011205"/>
    </source>
</evidence>
<gene>
    <name evidence="2" type="ORF">STVIR_1390</name>
</gene>
<organism evidence="2 3">
    <name type="scientific">Streptomyces viridochromogenes Tue57</name>
    <dbReference type="NCBI Taxonomy" id="1160705"/>
    <lineage>
        <taxon>Bacteria</taxon>
        <taxon>Bacillati</taxon>
        <taxon>Actinomycetota</taxon>
        <taxon>Actinomycetes</taxon>
        <taxon>Kitasatosporales</taxon>
        <taxon>Streptomycetaceae</taxon>
        <taxon>Streptomyces</taxon>
    </lineage>
</organism>
<dbReference type="PATRIC" id="fig|1160705.3.peg.1388"/>
<reference evidence="2 3" key="1">
    <citation type="journal article" date="2013" name="Genome Announc.">
        <title>Draft Genome Sequence of Streptomyces viridochromogenes Strain Tu57, Producer of Avilamycin.</title>
        <authorList>
            <person name="Gruning B.A."/>
            <person name="Erxleben A."/>
            <person name="Hahnlein A."/>
            <person name="Gunther S."/>
        </authorList>
    </citation>
    <scope>NUCLEOTIDE SEQUENCE [LARGE SCALE GENOMIC DNA]</scope>
    <source>
        <strain evidence="2 3">Tue57</strain>
    </source>
</reference>
<keyword evidence="1" id="KW-0812">Transmembrane</keyword>
<dbReference type="Pfam" id="PF19870">
    <property type="entry name" value="DUF6343"/>
    <property type="match status" value="1"/>
</dbReference>
<proteinExistence type="predicted"/>
<dbReference type="Proteomes" id="UP000011205">
    <property type="component" value="Unassembled WGS sequence"/>
</dbReference>
<accession>L8PQJ3</accession>